<reference evidence="2 3" key="1">
    <citation type="journal article" date="2023" name="Microorganisms">
        <title>Thiorhodovibrio frisius and Trv. litoralis spp. nov., Two Novel Members from a Clade of Fastidious Purple Sulfur Bacteria That Exhibit Unique Red-Shifted Light-Harvesting Capabilities.</title>
        <authorList>
            <person name="Methner A."/>
            <person name="Kuzyk S.B."/>
            <person name="Petersen J."/>
            <person name="Bauer S."/>
            <person name="Brinkmann H."/>
            <person name="Sichau K."/>
            <person name="Wanner G."/>
            <person name="Wolf J."/>
            <person name="Neumann-Schaal M."/>
            <person name="Henke P."/>
            <person name="Tank M."/>
            <person name="Sproer C."/>
            <person name="Bunk B."/>
            <person name="Overmann J."/>
        </authorList>
    </citation>
    <scope>NUCLEOTIDE SEQUENCE [LARGE SCALE GENOMIC DNA]</scope>
    <source>
        <strain evidence="2 3">DSM 6702</strain>
    </source>
</reference>
<gene>
    <name evidence="2" type="ORF">Thiowin_03523</name>
</gene>
<organism evidence="2 3">
    <name type="scientific">Thiorhodovibrio winogradskyi</name>
    <dbReference type="NCBI Taxonomy" id="77007"/>
    <lineage>
        <taxon>Bacteria</taxon>
        <taxon>Pseudomonadati</taxon>
        <taxon>Pseudomonadota</taxon>
        <taxon>Gammaproteobacteria</taxon>
        <taxon>Chromatiales</taxon>
        <taxon>Chromatiaceae</taxon>
        <taxon>Thiorhodovibrio</taxon>
    </lineage>
</organism>
<accession>A0ABZ0SCZ3</accession>
<proteinExistence type="predicted"/>
<evidence type="ECO:0000256" key="1">
    <source>
        <dbReference type="SAM" id="MobiDB-lite"/>
    </source>
</evidence>
<protein>
    <submittedName>
        <fullName evidence="2">Uncharacterized protein</fullName>
    </submittedName>
</protein>
<evidence type="ECO:0000313" key="2">
    <source>
        <dbReference type="EMBL" id="WPL18450.1"/>
    </source>
</evidence>
<dbReference type="EMBL" id="CP121472">
    <property type="protein sequence ID" value="WPL18450.1"/>
    <property type="molecule type" value="Genomic_DNA"/>
</dbReference>
<sequence length="64" mass="7009">MNTKSITTPSPEGQRQLEALRQAVSKTLEKKRRLGQYAVIWKDGKPVMTGEDAPNANENGHCAG</sequence>
<keyword evidence="3" id="KW-1185">Reference proteome</keyword>
<dbReference type="RefSeq" id="WP_328984217.1">
    <property type="nucleotide sequence ID" value="NZ_CP121472.1"/>
</dbReference>
<dbReference type="Proteomes" id="UP001432180">
    <property type="component" value="Chromosome"/>
</dbReference>
<feature type="region of interest" description="Disordered" evidence="1">
    <location>
        <begin position="44"/>
        <end position="64"/>
    </location>
</feature>
<evidence type="ECO:0000313" key="3">
    <source>
        <dbReference type="Proteomes" id="UP001432180"/>
    </source>
</evidence>
<name>A0ABZ0SCZ3_9GAMM</name>